<dbReference type="RefSeq" id="WP_127742602.1">
    <property type="nucleotide sequence ID" value="NZ_RZTZ01000023.1"/>
</dbReference>
<evidence type="ECO:0000313" key="3">
    <source>
        <dbReference type="Proteomes" id="UP000288024"/>
    </source>
</evidence>
<evidence type="ECO:0000313" key="2">
    <source>
        <dbReference type="EMBL" id="RVT56660.1"/>
    </source>
</evidence>
<keyword evidence="1" id="KW-0812">Transmembrane</keyword>
<sequence>MNKKRKLIMIIISTCIVLFALYNLSWLYLTRTKYNQFSNDMQEIMANRTYVKQEDGYLYNVKYPDYLSFTGNLGVATDDEKHALLIWPSFFGKTEYGLQLVDEKNEMHSVMINIDRQAINEEYRDLIEHNKETINILFNKAAKMWKDI</sequence>
<gene>
    <name evidence="2" type="ORF">EM808_26685</name>
</gene>
<reference evidence="2 3" key="1">
    <citation type="submission" date="2019-01" db="EMBL/GenBank/DDBJ databases">
        <title>Bacillus sp. M5HDSG1-1, whole genome shotgun sequence.</title>
        <authorList>
            <person name="Tuo L."/>
        </authorList>
    </citation>
    <scope>NUCLEOTIDE SEQUENCE [LARGE SCALE GENOMIC DNA]</scope>
    <source>
        <strain evidence="2 3">M5HDSG1-1</strain>
    </source>
</reference>
<proteinExistence type="predicted"/>
<organism evidence="2 3">
    <name type="scientific">Niallia taxi</name>
    <dbReference type="NCBI Taxonomy" id="2499688"/>
    <lineage>
        <taxon>Bacteria</taxon>
        <taxon>Bacillati</taxon>
        <taxon>Bacillota</taxon>
        <taxon>Bacilli</taxon>
        <taxon>Bacillales</taxon>
        <taxon>Bacillaceae</taxon>
        <taxon>Niallia</taxon>
    </lineage>
</organism>
<keyword evidence="3" id="KW-1185">Reference proteome</keyword>
<feature type="transmembrane region" description="Helical" evidence="1">
    <location>
        <begin position="7"/>
        <end position="29"/>
    </location>
</feature>
<keyword evidence="1" id="KW-0472">Membrane</keyword>
<keyword evidence="1" id="KW-1133">Transmembrane helix</keyword>
<accession>A0A3S2UC78</accession>
<evidence type="ECO:0000256" key="1">
    <source>
        <dbReference type="SAM" id="Phobius"/>
    </source>
</evidence>
<protein>
    <submittedName>
        <fullName evidence="2">Uncharacterized protein</fullName>
    </submittedName>
</protein>
<comment type="caution">
    <text evidence="2">The sequence shown here is derived from an EMBL/GenBank/DDBJ whole genome shotgun (WGS) entry which is preliminary data.</text>
</comment>
<name>A0A3S2UC78_9BACI</name>
<dbReference type="EMBL" id="RZTZ01000023">
    <property type="protein sequence ID" value="RVT56660.1"/>
    <property type="molecule type" value="Genomic_DNA"/>
</dbReference>
<dbReference type="AlphaFoldDB" id="A0A3S2UC78"/>
<dbReference type="Proteomes" id="UP000288024">
    <property type="component" value="Unassembled WGS sequence"/>
</dbReference>